<evidence type="ECO:0000313" key="2">
    <source>
        <dbReference type="Proteomes" id="UP000198226"/>
    </source>
</evidence>
<protein>
    <submittedName>
        <fullName evidence="1">Uncharacterized protein</fullName>
    </submittedName>
</protein>
<evidence type="ECO:0000313" key="1">
    <source>
        <dbReference type="EMBL" id="SCG81348.1"/>
    </source>
</evidence>
<dbReference type="AlphaFoldDB" id="A0A1C5KF38"/>
<sequence>MKDELQIRLSRDQAIVLSAWLDRQMTRPSFAENAIDDRAVWSPLLRISGTLEQALVEIFRDDYNQVLDSSRGRLIAELGDFGMPESSR</sequence>
<accession>A0A1C5KF38</accession>
<dbReference type="EMBL" id="LT607752">
    <property type="protein sequence ID" value="SCG81348.1"/>
    <property type="molecule type" value="Genomic_DNA"/>
</dbReference>
<proteinExistence type="predicted"/>
<gene>
    <name evidence="1" type="ORF">GA0070623_5724</name>
</gene>
<name>A0A1C5KF38_9ACTN</name>
<keyword evidence="2" id="KW-1185">Reference proteome</keyword>
<dbReference type="Proteomes" id="UP000198226">
    <property type="component" value="Chromosome I"/>
</dbReference>
<reference evidence="2" key="1">
    <citation type="submission" date="2016-06" db="EMBL/GenBank/DDBJ databases">
        <authorList>
            <person name="Varghese N."/>
            <person name="Submissions Spin"/>
        </authorList>
    </citation>
    <scope>NUCLEOTIDE SEQUENCE [LARGE SCALE GENOMIC DNA]</scope>
    <source>
        <strain evidence="2">DSM 44983</strain>
    </source>
</reference>
<organism evidence="1 2">
    <name type="scientific">Micromonospora rifamycinica</name>
    <dbReference type="NCBI Taxonomy" id="291594"/>
    <lineage>
        <taxon>Bacteria</taxon>
        <taxon>Bacillati</taxon>
        <taxon>Actinomycetota</taxon>
        <taxon>Actinomycetes</taxon>
        <taxon>Micromonosporales</taxon>
        <taxon>Micromonosporaceae</taxon>
        <taxon>Micromonospora</taxon>
    </lineage>
</organism>